<dbReference type="RefSeq" id="WP_203628993.1">
    <property type="nucleotide sequence ID" value="NZ_BNJR01000004.1"/>
</dbReference>
<sequence length="112" mass="13060">MWILLNYACWAIFFINFIWGLTRPIKKRVIDSMMISRLFYWLIIISQVVIALRSFHRHPAIVIIGVLVTLGTIALSENAYGRKQDTHYTPRLLWLLMIATPIAVVLQTLVNY</sequence>
<feature type="transmembrane region" description="Helical" evidence="5">
    <location>
        <begin position="92"/>
        <end position="110"/>
    </location>
</feature>
<evidence type="ECO:0000256" key="4">
    <source>
        <dbReference type="ARBA" id="ARBA00023136"/>
    </source>
</evidence>
<evidence type="ECO:0008006" key="8">
    <source>
        <dbReference type="Google" id="ProtNLM"/>
    </source>
</evidence>
<evidence type="ECO:0000256" key="5">
    <source>
        <dbReference type="SAM" id="Phobius"/>
    </source>
</evidence>
<dbReference type="Pfam" id="PF07457">
    <property type="entry name" value="DUF1516"/>
    <property type="match status" value="1"/>
</dbReference>
<comment type="caution">
    <text evidence="6">The sequence shown here is derived from an EMBL/GenBank/DDBJ whole genome shotgun (WGS) entry which is preliminary data.</text>
</comment>
<feature type="transmembrane region" description="Helical" evidence="5">
    <location>
        <begin position="61"/>
        <end position="80"/>
    </location>
</feature>
<dbReference type="Proteomes" id="UP000604765">
    <property type="component" value="Unassembled WGS sequence"/>
</dbReference>
<keyword evidence="7" id="KW-1185">Reference proteome</keyword>
<keyword evidence="3 5" id="KW-1133">Transmembrane helix</keyword>
<evidence type="ECO:0000313" key="7">
    <source>
        <dbReference type="Proteomes" id="UP000604765"/>
    </source>
</evidence>
<evidence type="ECO:0000256" key="1">
    <source>
        <dbReference type="ARBA" id="ARBA00022475"/>
    </source>
</evidence>
<gene>
    <name evidence="6" type="ORF">YK48G_03690</name>
</gene>
<protein>
    <recommendedName>
        <fullName evidence="8">DUF1516 domain-containing protein</fullName>
    </recommendedName>
</protein>
<evidence type="ECO:0000256" key="2">
    <source>
        <dbReference type="ARBA" id="ARBA00022692"/>
    </source>
</evidence>
<feature type="transmembrane region" description="Helical" evidence="5">
    <location>
        <begin position="34"/>
        <end position="55"/>
    </location>
</feature>
<keyword evidence="4 5" id="KW-0472">Membrane</keyword>
<dbReference type="EMBL" id="BNJR01000004">
    <property type="protein sequence ID" value="GHP12944.1"/>
    <property type="molecule type" value="Genomic_DNA"/>
</dbReference>
<organism evidence="6 7">
    <name type="scientific">Lentilactobacillus fungorum</name>
    <dbReference type="NCBI Taxonomy" id="2201250"/>
    <lineage>
        <taxon>Bacteria</taxon>
        <taxon>Bacillati</taxon>
        <taxon>Bacillota</taxon>
        <taxon>Bacilli</taxon>
        <taxon>Lactobacillales</taxon>
        <taxon>Lactobacillaceae</taxon>
        <taxon>Lentilactobacillus</taxon>
    </lineage>
</organism>
<feature type="transmembrane region" description="Helical" evidence="5">
    <location>
        <begin position="5"/>
        <end position="22"/>
    </location>
</feature>
<keyword evidence="1" id="KW-1003">Cell membrane</keyword>
<dbReference type="InterPro" id="IPR010899">
    <property type="entry name" value="UPF0344"/>
</dbReference>
<evidence type="ECO:0000313" key="6">
    <source>
        <dbReference type="EMBL" id="GHP12944.1"/>
    </source>
</evidence>
<name>A0ABQ3VX80_9LACO</name>
<proteinExistence type="predicted"/>
<evidence type="ECO:0000256" key="3">
    <source>
        <dbReference type="ARBA" id="ARBA00022989"/>
    </source>
</evidence>
<keyword evidence="2 5" id="KW-0812">Transmembrane</keyword>
<accession>A0ABQ3VX80</accession>
<reference evidence="6 7" key="1">
    <citation type="journal article" date="2021" name="Int. J. Syst. Evol. Microbiol.">
        <title>Lentilactobacillus fungorum sp. nov., isolated from spent mushroom substrates.</title>
        <authorList>
            <person name="Tohno M."/>
            <person name="Tanizawa Y."/>
            <person name="Kojima Y."/>
            <person name="Sakamoto M."/>
            <person name="Ohkuma M."/>
            <person name="Kobayashi H."/>
        </authorList>
    </citation>
    <scope>NUCLEOTIDE SEQUENCE [LARGE SCALE GENOMIC DNA]</scope>
    <source>
        <strain evidence="6 7">YK48G</strain>
    </source>
</reference>